<dbReference type="PANTHER" id="PTHR43392">
    <property type="entry name" value="AAA-TYPE ATPASE FAMILY PROTEIN / ANKYRIN REPEAT FAMILY PROTEIN"/>
    <property type="match status" value="1"/>
</dbReference>
<name>A0A7Z0BCM4_9ACTN</name>
<evidence type="ECO:0000313" key="6">
    <source>
        <dbReference type="Proteomes" id="UP000523545"/>
    </source>
</evidence>
<keyword evidence="2" id="KW-0547">Nucleotide-binding</keyword>
<evidence type="ECO:0000256" key="2">
    <source>
        <dbReference type="ARBA" id="ARBA00022741"/>
    </source>
</evidence>
<dbReference type="GO" id="GO:0005524">
    <property type="term" value="F:ATP binding"/>
    <property type="evidence" value="ECO:0007669"/>
    <property type="project" value="UniProtKB-KW"/>
</dbReference>
<organism evidence="5 6">
    <name type="scientific">Micromonospora jinlongensis</name>
    <dbReference type="NCBI Taxonomy" id="1287877"/>
    <lineage>
        <taxon>Bacteria</taxon>
        <taxon>Bacillati</taxon>
        <taxon>Actinomycetota</taxon>
        <taxon>Actinomycetes</taxon>
        <taxon>Micromonosporales</taxon>
        <taxon>Micromonosporaceae</taxon>
        <taxon>Micromonospora</taxon>
    </lineage>
</organism>
<dbReference type="PRINTS" id="PR00819">
    <property type="entry name" value="CBXCFQXSUPER"/>
</dbReference>
<dbReference type="Gene3D" id="1.10.8.60">
    <property type="match status" value="1"/>
</dbReference>
<dbReference type="EMBL" id="JACCHK010000001">
    <property type="protein sequence ID" value="NYH42011.1"/>
    <property type="molecule type" value="Genomic_DNA"/>
</dbReference>
<evidence type="ECO:0000313" key="5">
    <source>
        <dbReference type="EMBL" id="NYH42011.1"/>
    </source>
</evidence>
<evidence type="ECO:0000259" key="4">
    <source>
        <dbReference type="SMART" id="SM00382"/>
    </source>
</evidence>
<dbReference type="InterPro" id="IPR039448">
    <property type="entry name" value="Beta_helix"/>
</dbReference>
<dbReference type="RefSeq" id="WP_179779907.1">
    <property type="nucleotide sequence ID" value="NZ_JACCHK010000001.1"/>
</dbReference>
<evidence type="ECO:0000256" key="3">
    <source>
        <dbReference type="ARBA" id="ARBA00022840"/>
    </source>
</evidence>
<dbReference type="SUPFAM" id="SSF51126">
    <property type="entry name" value="Pectin lyase-like"/>
    <property type="match status" value="2"/>
</dbReference>
<dbReference type="Pfam" id="PF00004">
    <property type="entry name" value="AAA"/>
    <property type="match status" value="1"/>
</dbReference>
<comment type="similarity">
    <text evidence="1">Belongs to the CbxX/CfxQ family.</text>
</comment>
<dbReference type="AlphaFoldDB" id="A0A7Z0BCM4"/>
<dbReference type="InterPro" id="IPR027417">
    <property type="entry name" value="P-loop_NTPase"/>
</dbReference>
<keyword evidence="5" id="KW-0347">Helicase</keyword>
<dbReference type="SMART" id="SM00710">
    <property type="entry name" value="PbH1"/>
    <property type="match status" value="12"/>
</dbReference>
<dbReference type="GO" id="GO:0004386">
    <property type="term" value="F:helicase activity"/>
    <property type="evidence" value="ECO:0007669"/>
    <property type="project" value="UniProtKB-KW"/>
</dbReference>
<dbReference type="SUPFAM" id="SSF52540">
    <property type="entry name" value="P-loop containing nucleoside triphosphate hydrolases"/>
    <property type="match status" value="1"/>
</dbReference>
<gene>
    <name evidence="5" type="ORF">HNR22_001738</name>
</gene>
<dbReference type="Proteomes" id="UP000523545">
    <property type="component" value="Unassembled WGS sequence"/>
</dbReference>
<dbReference type="InterPro" id="IPR006626">
    <property type="entry name" value="PbH1"/>
</dbReference>
<evidence type="ECO:0000256" key="1">
    <source>
        <dbReference type="ARBA" id="ARBA00010378"/>
    </source>
</evidence>
<dbReference type="InterPro" id="IPR012334">
    <property type="entry name" value="Pectin_lyas_fold"/>
</dbReference>
<dbReference type="GO" id="GO:0016887">
    <property type="term" value="F:ATP hydrolysis activity"/>
    <property type="evidence" value="ECO:0007669"/>
    <property type="project" value="InterPro"/>
</dbReference>
<comment type="caution">
    <text evidence="5">The sequence shown here is derived from an EMBL/GenBank/DDBJ whole genome shotgun (WGS) entry which is preliminary data.</text>
</comment>
<proteinExistence type="inferred from homology"/>
<dbReference type="Gene3D" id="2.160.20.10">
    <property type="entry name" value="Single-stranded right-handed beta-helix, Pectin lyase-like"/>
    <property type="match status" value="2"/>
</dbReference>
<dbReference type="Gene3D" id="3.40.50.300">
    <property type="entry name" value="P-loop containing nucleotide triphosphate hydrolases"/>
    <property type="match status" value="1"/>
</dbReference>
<accession>A0A7Z0BCM4</accession>
<dbReference type="InterPro" id="IPR041627">
    <property type="entry name" value="AAA_lid_6"/>
</dbReference>
<dbReference type="PANTHER" id="PTHR43392:SF2">
    <property type="entry name" value="AAA-TYPE ATPASE FAMILY PROTEIN _ ANKYRIN REPEAT FAMILY PROTEIN"/>
    <property type="match status" value="1"/>
</dbReference>
<dbReference type="InterPro" id="IPR003959">
    <property type="entry name" value="ATPase_AAA_core"/>
</dbReference>
<keyword evidence="5" id="KW-0378">Hydrolase</keyword>
<keyword evidence="3" id="KW-0067">ATP-binding</keyword>
<keyword evidence="6" id="KW-1185">Reference proteome</keyword>
<dbReference type="InterPro" id="IPR000641">
    <property type="entry name" value="CbxX/CfxQ"/>
</dbReference>
<dbReference type="SMART" id="SM00382">
    <property type="entry name" value="AAA"/>
    <property type="match status" value="1"/>
</dbReference>
<dbReference type="Pfam" id="PF13229">
    <property type="entry name" value="Beta_helix"/>
    <property type="match status" value="2"/>
</dbReference>
<dbReference type="InterPro" id="IPR050773">
    <property type="entry name" value="CbxX/CfxQ_RuBisCO_ESX"/>
</dbReference>
<dbReference type="InterPro" id="IPR003593">
    <property type="entry name" value="AAA+_ATPase"/>
</dbReference>
<protein>
    <submittedName>
        <fullName evidence="5">Nitrous oxidase accessory protein NosD/Holliday junction resolvasome RuvABC ATP-dependent DNA helicase subunit</fullName>
    </submittedName>
</protein>
<sequence length="896" mass="93041">MRPEVAAAKIERVSTRAWSRHRTIGAAVRAAKPGTVVAVAAGTYRECLVLDGTVTVMAENEDGLVELVAAEGPALLVRAGTVTARGLTIRGDVTATSGHLNLEDSRIAAGSVQLTGRATARLTGCSVDGAEDVAVGVADGARLDAERLRVTGAAVSATGSAVLTLTDAVLTDAPGVAVRLAGTASAVLTGCDIGGAADAGVEVRDASVLRLSGSQVHDVGGDGVRVLGNLPGDRAWWASVRPGRADDHEIAEPPEGAGVIVRDCEISRTGAAGLVTGGTSSTLLVDTTVNRAGTAGVLAAQHSRLGVRNSTVTDSVQTGLALRDDAEVRWTGGALSTAAANGVFAVGASRLLMRDSAVTTCGFTAVHLTGAAAVTLLDVTVEGTSELGVRASGAAILNVRGGRVERAELGGIQIDETADAQLRGLTVARCHTGVRIDTPHRPLLQDCVIRDIAQTGVEVAAGAAPSITRTAVRGCGAAGIFVDVDAEPLLDDCEVAEIGGSGIAVWTGARPSVRRLTVTDTKKNGIYFGTGAHGSIADSTFSRTGYPAIYIGDDADPAFHRCAVRETDEDVSQGDRASATFTECHSSGVGAARWPSVAVPVAVGAPAAVVTSAAGFALQPDTVELQPLLDQLDELIGLTRVKRDVGTMVKLMHLVKRRREAGLAPPPMSRHLVFAGNPGTGKTTVARLYGQLLAALGMLGSGHLVEVDRGMLVGEYVGHTAPKTQAAFERALGGVLFIDEAYALVPEDQGGDFGREAISTLVKLMEDHREEVVVIVAGYPDQMRHFIAANPGLSSRFSRTLTFDDYSEADMVRIVAKQAKDHDYRLSDGAQDRLAEFFATIDRGEGFGNGRYARKVFQEMTEQHAGRISALDDPTDEQLSTLEAADLTDVDFDVRG</sequence>
<dbReference type="Pfam" id="PF17866">
    <property type="entry name" value="AAA_lid_6"/>
    <property type="match status" value="1"/>
</dbReference>
<dbReference type="FunFam" id="3.40.50.300:FF:000216">
    <property type="entry name" value="Type VII secretion ATPase EccA"/>
    <property type="match status" value="1"/>
</dbReference>
<dbReference type="CDD" id="cd00009">
    <property type="entry name" value="AAA"/>
    <property type="match status" value="1"/>
</dbReference>
<feature type="domain" description="AAA+ ATPase" evidence="4">
    <location>
        <begin position="668"/>
        <end position="807"/>
    </location>
</feature>
<dbReference type="InterPro" id="IPR011050">
    <property type="entry name" value="Pectin_lyase_fold/virulence"/>
</dbReference>
<reference evidence="5 6" key="1">
    <citation type="submission" date="2020-07" db="EMBL/GenBank/DDBJ databases">
        <title>Sequencing the genomes of 1000 actinobacteria strains.</title>
        <authorList>
            <person name="Klenk H.-P."/>
        </authorList>
    </citation>
    <scope>NUCLEOTIDE SEQUENCE [LARGE SCALE GENOMIC DNA]</scope>
    <source>
        <strain evidence="5 6">DSM 45876</strain>
    </source>
</reference>